<feature type="compositionally biased region" description="Basic and acidic residues" evidence="1">
    <location>
        <begin position="186"/>
        <end position="196"/>
    </location>
</feature>
<reference evidence="2" key="1">
    <citation type="journal article" date="2021" name="Front. Microbiol.">
        <title>Comprehensive Comparative Genomics and Phenotyping of Methylobacterium Species.</title>
        <authorList>
            <person name="Alessa O."/>
            <person name="Ogura Y."/>
            <person name="Fujitani Y."/>
            <person name="Takami H."/>
            <person name="Hayashi T."/>
            <person name="Sahin N."/>
            <person name="Tani A."/>
        </authorList>
    </citation>
    <scope>NUCLEOTIDE SEQUENCE</scope>
    <source>
        <strain evidence="2">DSM 19015</strain>
    </source>
</reference>
<keyword evidence="3" id="KW-1185">Reference proteome</keyword>
<feature type="region of interest" description="Disordered" evidence="1">
    <location>
        <begin position="45"/>
        <end position="196"/>
    </location>
</feature>
<organism evidence="2 3">
    <name type="scientific">Methylobacterium iners</name>
    <dbReference type="NCBI Taxonomy" id="418707"/>
    <lineage>
        <taxon>Bacteria</taxon>
        <taxon>Pseudomonadati</taxon>
        <taxon>Pseudomonadota</taxon>
        <taxon>Alphaproteobacteria</taxon>
        <taxon>Hyphomicrobiales</taxon>
        <taxon>Methylobacteriaceae</taxon>
        <taxon>Methylobacterium</taxon>
    </lineage>
</organism>
<gene>
    <name evidence="2" type="ORF">OCOJLMKI_1267</name>
</gene>
<evidence type="ECO:0000313" key="3">
    <source>
        <dbReference type="Proteomes" id="UP001055125"/>
    </source>
</evidence>
<name>A0ABQ4RVS6_9HYPH</name>
<dbReference type="Proteomes" id="UP001055125">
    <property type="component" value="Unassembled WGS sequence"/>
</dbReference>
<evidence type="ECO:0000256" key="1">
    <source>
        <dbReference type="SAM" id="MobiDB-lite"/>
    </source>
</evidence>
<reference evidence="2" key="2">
    <citation type="submission" date="2021-08" db="EMBL/GenBank/DDBJ databases">
        <authorList>
            <person name="Tani A."/>
            <person name="Ola A."/>
            <person name="Ogura Y."/>
            <person name="Katsura K."/>
            <person name="Hayashi T."/>
        </authorList>
    </citation>
    <scope>NUCLEOTIDE SEQUENCE</scope>
    <source>
        <strain evidence="2">DSM 19015</strain>
    </source>
</reference>
<sequence>MTIGQVDAAPELASEAPVVRQIHLIEVRTMSATAEKTDPKLWDKVKKKVTDSSKGGKPGQWSARKAQAATKAYKDAGGGYKGEKTGDNHLTQWTEEEWGTKSGKESGKTGERYLPKEARSAVSDKEYKRSSDKKRADTAKGKQFSRQPADVAKKAAAARKSASGTTKTELMKKAQARKIPGRSRMSKGELEKALGA</sequence>
<feature type="compositionally biased region" description="Basic and acidic residues" evidence="1">
    <location>
        <begin position="98"/>
        <end position="140"/>
    </location>
</feature>
<evidence type="ECO:0008006" key="4">
    <source>
        <dbReference type="Google" id="ProtNLM"/>
    </source>
</evidence>
<dbReference type="EMBL" id="BPQP01000018">
    <property type="protein sequence ID" value="GJD94067.1"/>
    <property type="molecule type" value="Genomic_DNA"/>
</dbReference>
<feature type="compositionally biased region" description="Low complexity" evidence="1">
    <location>
        <begin position="154"/>
        <end position="163"/>
    </location>
</feature>
<proteinExistence type="predicted"/>
<protein>
    <recommendedName>
        <fullName evidence="4">DUF5872 domain-containing protein</fullName>
    </recommendedName>
</protein>
<evidence type="ECO:0000313" key="2">
    <source>
        <dbReference type="EMBL" id="GJD94067.1"/>
    </source>
</evidence>
<accession>A0ABQ4RVS6</accession>
<comment type="caution">
    <text evidence="2">The sequence shown here is derived from an EMBL/GenBank/DDBJ whole genome shotgun (WGS) entry which is preliminary data.</text>
</comment>
<feature type="compositionally biased region" description="Basic residues" evidence="1">
    <location>
        <begin position="174"/>
        <end position="185"/>
    </location>
</feature>